<organism evidence="2 3">
    <name type="scientific">Ensete ventricosum</name>
    <name type="common">Abyssinian banana</name>
    <name type="synonym">Musa ensete</name>
    <dbReference type="NCBI Taxonomy" id="4639"/>
    <lineage>
        <taxon>Eukaryota</taxon>
        <taxon>Viridiplantae</taxon>
        <taxon>Streptophyta</taxon>
        <taxon>Embryophyta</taxon>
        <taxon>Tracheophyta</taxon>
        <taxon>Spermatophyta</taxon>
        <taxon>Magnoliopsida</taxon>
        <taxon>Liliopsida</taxon>
        <taxon>Zingiberales</taxon>
        <taxon>Musaceae</taxon>
        <taxon>Ensete</taxon>
    </lineage>
</organism>
<accession>A0A426XSU3</accession>
<evidence type="ECO:0000313" key="2">
    <source>
        <dbReference type="EMBL" id="RRT42546.1"/>
    </source>
</evidence>
<dbReference type="EMBL" id="AMZH03017762">
    <property type="protein sequence ID" value="RRT42546.1"/>
    <property type="molecule type" value="Genomic_DNA"/>
</dbReference>
<proteinExistence type="predicted"/>
<comment type="caution">
    <text evidence="2">The sequence shown here is derived from an EMBL/GenBank/DDBJ whole genome shotgun (WGS) entry which is preliminary data.</text>
</comment>
<sequence length="299" mass="33642">MPFKRAAGSPSLANIYLSYRVIPTCDLHDQAVRLAPGGVSNLVALLRRPVKAMKVHLFVLVSCQEDRCERQEKCESLTVRKWCSGWHERGREVDEEDRVRDRKGSGGFFSSSFLLWVGSRGGRGGGLSRFLLSRADPNVDKTKPRIHLPDGTEAMRIRRFSNLHRGAIKILTHITENLIKNGRSETRPHRSKQGDTKPSTHLSDGTEAVRIRRLDGATTHLRQISTSFLSSVLVTVLSSRVVLFLLTRAVSTDSWEIGGTRFNERHTGQDLGRQFRGVTRTRFRDFESQRPSTGVSPVK</sequence>
<protein>
    <submittedName>
        <fullName evidence="2">Uncharacterized protein</fullName>
    </submittedName>
</protein>
<reference evidence="2 3" key="1">
    <citation type="journal article" date="2014" name="Agronomy (Basel)">
        <title>A Draft Genome Sequence for Ensete ventricosum, the Drought-Tolerant Tree Against Hunger.</title>
        <authorList>
            <person name="Harrison J."/>
            <person name="Moore K.A."/>
            <person name="Paszkiewicz K."/>
            <person name="Jones T."/>
            <person name="Grant M."/>
            <person name="Ambacheew D."/>
            <person name="Muzemil S."/>
            <person name="Studholme D.J."/>
        </authorList>
    </citation>
    <scope>NUCLEOTIDE SEQUENCE [LARGE SCALE GENOMIC DNA]</scope>
</reference>
<dbReference type="Proteomes" id="UP000287651">
    <property type="component" value="Unassembled WGS sequence"/>
</dbReference>
<feature type="compositionally biased region" description="Basic and acidic residues" evidence="1">
    <location>
        <begin position="182"/>
        <end position="195"/>
    </location>
</feature>
<evidence type="ECO:0000256" key="1">
    <source>
        <dbReference type="SAM" id="MobiDB-lite"/>
    </source>
</evidence>
<gene>
    <name evidence="2" type="ORF">B296_00042796</name>
</gene>
<feature type="region of interest" description="Disordered" evidence="1">
    <location>
        <begin position="182"/>
        <end position="204"/>
    </location>
</feature>
<name>A0A426XSU3_ENSVE</name>
<evidence type="ECO:0000313" key="3">
    <source>
        <dbReference type="Proteomes" id="UP000287651"/>
    </source>
</evidence>
<dbReference type="AlphaFoldDB" id="A0A426XSU3"/>